<feature type="non-terminal residue" evidence="1">
    <location>
        <position position="51"/>
    </location>
</feature>
<dbReference type="Proteomes" id="UP001266305">
    <property type="component" value="Unassembled WGS sequence"/>
</dbReference>
<reference evidence="1 2" key="1">
    <citation type="submission" date="2023-05" db="EMBL/GenBank/DDBJ databases">
        <title>B98-5 Cell Line De Novo Hybrid Assembly: An Optical Mapping Approach.</title>
        <authorList>
            <person name="Kananen K."/>
            <person name="Auerbach J.A."/>
            <person name="Kautto E."/>
            <person name="Blachly J.S."/>
        </authorList>
    </citation>
    <scope>NUCLEOTIDE SEQUENCE [LARGE SCALE GENOMIC DNA]</scope>
    <source>
        <strain evidence="1">B95-8</strain>
        <tissue evidence="1">Cell line</tissue>
    </source>
</reference>
<comment type="caution">
    <text evidence="1">The sequence shown here is derived from an EMBL/GenBank/DDBJ whole genome shotgun (WGS) entry which is preliminary data.</text>
</comment>
<accession>A0ABQ9TBD7</accession>
<name>A0ABQ9TBD7_SAGOE</name>
<gene>
    <name evidence="1" type="ORF">P7K49_039307</name>
</gene>
<keyword evidence="2" id="KW-1185">Reference proteome</keyword>
<dbReference type="EMBL" id="JASSZA010000047">
    <property type="protein sequence ID" value="KAK2081960.1"/>
    <property type="molecule type" value="Genomic_DNA"/>
</dbReference>
<evidence type="ECO:0000313" key="2">
    <source>
        <dbReference type="Proteomes" id="UP001266305"/>
    </source>
</evidence>
<feature type="non-terminal residue" evidence="1">
    <location>
        <position position="1"/>
    </location>
</feature>
<sequence length="51" mass="5717">KDALPWLVCKGEKRGPLAYSCEVLVDIFCRLLEEAFKLIPSPLQAGQTKLQ</sequence>
<protein>
    <submittedName>
        <fullName evidence="1">Uncharacterized protein</fullName>
    </submittedName>
</protein>
<organism evidence="1 2">
    <name type="scientific">Saguinus oedipus</name>
    <name type="common">Cotton-top tamarin</name>
    <name type="synonym">Oedipomidas oedipus</name>
    <dbReference type="NCBI Taxonomy" id="9490"/>
    <lineage>
        <taxon>Eukaryota</taxon>
        <taxon>Metazoa</taxon>
        <taxon>Chordata</taxon>
        <taxon>Craniata</taxon>
        <taxon>Vertebrata</taxon>
        <taxon>Euteleostomi</taxon>
        <taxon>Mammalia</taxon>
        <taxon>Eutheria</taxon>
        <taxon>Euarchontoglires</taxon>
        <taxon>Primates</taxon>
        <taxon>Haplorrhini</taxon>
        <taxon>Platyrrhini</taxon>
        <taxon>Cebidae</taxon>
        <taxon>Callitrichinae</taxon>
        <taxon>Saguinus</taxon>
    </lineage>
</organism>
<evidence type="ECO:0000313" key="1">
    <source>
        <dbReference type="EMBL" id="KAK2081960.1"/>
    </source>
</evidence>
<proteinExistence type="predicted"/>